<proteinExistence type="inferred from homology"/>
<keyword evidence="5 6" id="KW-0472">Membrane</keyword>
<gene>
    <name evidence="8" type="ORF">EU557_04975</name>
</gene>
<feature type="transmembrane region" description="Helical" evidence="6">
    <location>
        <begin position="94"/>
        <end position="114"/>
    </location>
</feature>
<evidence type="ECO:0000313" key="8">
    <source>
        <dbReference type="EMBL" id="TGD83135.1"/>
    </source>
</evidence>
<feature type="transmembrane region" description="Helical" evidence="6">
    <location>
        <begin position="205"/>
        <end position="223"/>
    </location>
</feature>
<evidence type="ECO:0000256" key="1">
    <source>
        <dbReference type="ARBA" id="ARBA00004141"/>
    </source>
</evidence>
<dbReference type="GO" id="GO:0016020">
    <property type="term" value="C:membrane"/>
    <property type="evidence" value="ECO:0007669"/>
    <property type="project" value="UniProtKB-SubCell"/>
</dbReference>
<accession>A0A4Z0MVH3</accession>
<dbReference type="InterPro" id="IPR037185">
    <property type="entry name" value="EmrE-like"/>
</dbReference>
<keyword evidence="9" id="KW-1185">Reference proteome</keyword>
<evidence type="ECO:0000256" key="6">
    <source>
        <dbReference type="SAM" id="Phobius"/>
    </source>
</evidence>
<evidence type="ECO:0000256" key="5">
    <source>
        <dbReference type="ARBA" id="ARBA00023136"/>
    </source>
</evidence>
<feature type="transmembrane region" description="Helical" evidence="6">
    <location>
        <begin position="37"/>
        <end position="58"/>
    </location>
</feature>
<evidence type="ECO:0000256" key="2">
    <source>
        <dbReference type="ARBA" id="ARBA00007362"/>
    </source>
</evidence>
<evidence type="ECO:0000256" key="4">
    <source>
        <dbReference type="ARBA" id="ARBA00022989"/>
    </source>
</evidence>
<feature type="domain" description="EamA" evidence="7">
    <location>
        <begin position="145"/>
        <end position="276"/>
    </location>
</feature>
<evidence type="ECO:0000259" key="7">
    <source>
        <dbReference type="Pfam" id="PF00892"/>
    </source>
</evidence>
<feature type="transmembrane region" description="Helical" evidence="6">
    <location>
        <begin position="235"/>
        <end position="255"/>
    </location>
</feature>
<dbReference type="AlphaFoldDB" id="A0A4Z0MVH3"/>
<protein>
    <submittedName>
        <fullName evidence="8">EamA family transporter</fullName>
    </submittedName>
</protein>
<dbReference type="InterPro" id="IPR050638">
    <property type="entry name" value="AA-Vitamin_Transporters"/>
</dbReference>
<feature type="transmembrane region" description="Helical" evidence="6">
    <location>
        <begin position="144"/>
        <end position="163"/>
    </location>
</feature>
<keyword evidence="4 6" id="KW-1133">Transmembrane helix</keyword>
<comment type="caution">
    <text evidence="8">The sequence shown here is derived from an EMBL/GenBank/DDBJ whole genome shotgun (WGS) entry which is preliminary data.</text>
</comment>
<name>A0A4Z0MVH3_9BACT</name>
<feature type="transmembrane region" description="Helical" evidence="6">
    <location>
        <begin position="170"/>
        <end position="193"/>
    </location>
</feature>
<dbReference type="Gene3D" id="1.10.3730.20">
    <property type="match status" value="1"/>
</dbReference>
<dbReference type="SUPFAM" id="SSF103481">
    <property type="entry name" value="Multidrug resistance efflux transporter EmrE"/>
    <property type="match status" value="1"/>
</dbReference>
<keyword evidence="3 6" id="KW-0812">Transmembrane</keyword>
<dbReference type="RefSeq" id="WP_135529287.1">
    <property type="nucleotide sequence ID" value="NZ_SRKZ01000001.1"/>
</dbReference>
<evidence type="ECO:0000313" key="9">
    <source>
        <dbReference type="Proteomes" id="UP000298284"/>
    </source>
</evidence>
<dbReference type="Proteomes" id="UP000298284">
    <property type="component" value="Unassembled WGS sequence"/>
</dbReference>
<comment type="subcellular location">
    <subcellularLocation>
        <location evidence="1">Membrane</location>
        <topology evidence="1">Multi-pass membrane protein</topology>
    </subcellularLocation>
</comment>
<dbReference type="InterPro" id="IPR000620">
    <property type="entry name" value="EamA_dom"/>
</dbReference>
<reference evidence="8 9" key="1">
    <citation type="submission" date="2019-04" db="EMBL/GenBank/DDBJ databases">
        <authorList>
            <person name="Feng G."/>
            <person name="Zhang J."/>
            <person name="Zhu H."/>
        </authorList>
    </citation>
    <scope>NUCLEOTIDE SEQUENCE [LARGE SCALE GENOMIC DNA]</scope>
    <source>
        <strain evidence="8 9">JCM 19491</strain>
    </source>
</reference>
<dbReference type="OrthoDB" id="9815120at2"/>
<feature type="transmembrane region" description="Helical" evidence="6">
    <location>
        <begin position="261"/>
        <end position="279"/>
    </location>
</feature>
<dbReference type="PANTHER" id="PTHR32322:SF2">
    <property type="entry name" value="EAMA DOMAIN-CONTAINING PROTEIN"/>
    <property type="match status" value="1"/>
</dbReference>
<sequence>MPSSPSRFTLPPLPAVLLAIVSVQGGAAIAKGLFPALGAAGTASVRIGFSALLLLVTVRPHLGRLQPQQWRAVVPYGLALGSMNFLFYCALARIPLGLAVTLEFVGPLTLALVGSRRWTDVVWVLLAGTGIALIAPWSGHGLDVLGLLFALAAGAAWAIYIVLGQRTAAVLPGSVAVAIGMLVASLLILPFGLGSGQLTNLTPHLLLLGGLLALFSSVLPFTLEMQALKAMPTRTFSILMSLEPVAAAVSGWLLLDEHLTGSQWLAVGFIVLASVGATLTSGKTQPAVPVNE</sequence>
<dbReference type="PANTHER" id="PTHR32322">
    <property type="entry name" value="INNER MEMBRANE TRANSPORTER"/>
    <property type="match status" value="1"/>
</dbReference>
<dbReference type="Pfam" id="PF00892">
    <property type="entry name" value="EamA"/>
    <property type="match status" value="1"/>
</dbReference>
<comment type="similarity">
    <text evidence="2">Belongs to the EamA transporter family.</text>
</comment>
<evidence type="ECO:0000256" key="3">
    <source>
        <dbReference type="ARBA" id="ARBA00022692"/>
    </source>
</evidence>
<feature type="transmembrane region" description="Helical" evidence="6">
    <location>
        <begin position="121"/>
        <end position="138"/>
    </location>
</feature>
<organism evidence="8 9">
    <name type="scientific">Hymenobacter wooponensis</name>
    <dbReference type="NCBI Taxonomy" id="1525360"/>
    <lineage>
        <taxon>Bacteria</taxon>
        <taxon>Pseudomonadati</taxon>
        <taxon>Bacteroidota</taxon>
        <taxon>Cytophagia</taxon>
        <taxon>Cytophagales</taxon>
        <taxon>Hymenobacteraceae</taxon>
        <taxon>Hymenobacter</taxon>
    </lineage>
</organism>
<dbReference type="EMBL" id="SRKZ01000001">
    <property type="protein sequence ID" value="TGD83135.1"/>
    <property type="molecule type" value="Genomic_DNA"/>
</dbReference>